<dbReference type="Proteomes" id="UP001524478">
    <property type="component" value="Unassembled WGS sequence"/>
</dbReference>
<feature type="domain" description="Exonuclease VII large subunit C-terminal" evidence="7">
    <location>
        <begin position="124"/>
        <end position="338"/>
    </location>
</feature>
<dbReference type="HAMAP" id="MF_00378">
    <property type="entry name" value="Exonuc_7_L"/>
    <property type="match status" value="1"/>
</dbReference>
<keyword evidence="10" id="KW-1185">Reference proteome</keyword>
<accession>A0ABT1S583</accession>
<dbReference type="Pfam" id="PF13742">
    <property type="entry name" value="tRNA_anti_2"/>
    <property type="match status" value="1"/>
</dbReference>
<dbReference type="EC" id="3.1.11.6" evidence="5"/>
<reference evidence="9 10" key="1">
    <citation type="submission" date="2022-06" db="EMBL/GenBank/DDBJ databases">
        <title>Isolation of gut microbiota from human fecal samples.</title>
        <authorList>
            <person name="Pamer E.G."/>
            <person name="Barat B."/>
            <person name="Waligurski E."/>
            <person name="Medina S."/>
            <person name="Paddock L."/>
            <person name="Mostad J."/>
        </authorList>
    </citation>
    <scope>NUCLEOTIDE SEQUENCE [LARGE SCALE GENOMIC DNA]</scope>
    <source>
        <strain evidence="9 10">DFI.7.95</strain>
    </source>
</reference>
<comment type="subcellular location">
    <subcellularLocation>
        <location evidence="5 6">Cytoplasm</location>
    </subcellularLocation>
</comment>
<dbReference type="EMBL" id="JANGAC010000001">
    <property type="protein sequence ID" value="MCQ4921631.1"/>
    <property type="molecule type" value="Genomic_DNA"/>
</dbReference>
<organism evidence="9 10">
    <name type="scientific">Tissierella carlieri</name>
    <dbReference type="NCBI Taxonomy" id="689904"/>
    <lineage>
        <taxon>Bacteria</taxon>
        <taxon>Bacillati</taxon>
        <taxon>Bacillota</taxon>
        <taxon>Tissierellia</taxon>
        <taxon>Tissierellales</taxon>
        <taxon>Tissierellaceae</taxon>
        <taxon>Tissierella</taxon>
    </lineage>
</organism>
<evidence type="ECO:0000256" key="1">
    <source>
        <dbReference type="ARBA" id="ARBA00022490"/>
    </source>
</evidence>
<comment type="subunit">
    <text evidence="5">Heterooligomer composed of large and small subunits.</text>
</comment>
<keyword evidence="2 5" id="KW-0540">Nuclease</keyword>
<evidence type="ECO:0000259" key="8">
    <source>
        <dbReference type="Pfam" id="PF13742"/>
    </source>
</evidence>
<evidence type="ECO:0000313" key="10">
    <source>
        <dbReference type="Proteomes" id="UP001524478"/>
    </source>
</evidence>
<comment type="catalytic activity">
    <reaction evidence="5 6">
        <text>Exonucleolytic cleavage in either 5'- to 3'- or 3'- to 5'-direction to yield nucleoside 5'-phosphates.</text>
        <dbReference type="EC" id="3.1.11.6"/>
    </reaction>
</comment>
<name>A0ABT1S583_9FIRM</name>
<dbReference type="NCBIfam" id="TIGR00237">
    <property type="entry name" value="xseA"/>
    <property type="match status" value="1"/>
</dbReference>
<evidence type="ECO:0000259" key="7">
    <source>
        <dbReference type="Pfam" id="PF02601"/>
    </source>
</evidence>
<dbReference type="Pfam" id="PF02601">
    <property type="entry name" value="Exonuc_VII_L"/>
    <property type="match status" value="1"/>
</dbReference>
<dbReference type="PANTHER" id="PTHR30008:SF0">
    <property type="entry name" value="EXODEOXYRIBONUCLEASE 7 LARGE SUBUNIT"/>
    <property type="match status" value="1"/>
</dbReference>
<protein>
    <recommendedName>
        <fullName evidence="5">Exodeoxyribonuclease 7 large subunit</fullName>
        <ecNumber evidence="5">3.1.11.6</ecNumber>
    </recommendedName>
    <alternativeName>
        <fullName evidence="5">Exodeoxyribonuclease VII large subunit</fullName>
        <shortName evidence="5">Exonuclease VII large subunit</shortName>
    </alternativeName>
</protein>
<evidence type="ECO:0000256" key="3">
    <source>
        <dbReference type="ARBA" id="ARBA00022801"/>
    </source>
</evidence>
<evidence type="ECO:0000256" key="5">
    <source>
        <dbReference type="HAMAP-Rule" id="MF_00378"/>
    </source>
</evidence>
<keyword evidence="4 5" id="KW-0269">Exonuclease</keyword>
<evidence type="ECO:0000256" key="6">
    <source>
        <dbReference type="RuleBase" id="RU004355"/>
    </source>
</evidence>
<dbReference type="RefSeq" id="WP_256310139.1">
    <property type="nucleotide sequence ID" value="NZ_JANGAC010000001.1"/>
</dbReference>
<evidence type="ECO:0000313" key="9">
    <source>
        <dbReference type="EMBL" id="MCQ4921631.1"/>
    </source>
</evidence>
<dbReference type="GO" id="GO:0008855">
    <property type="term" value="F:exodeoxyribonuclease VII activity"/>
    <property type="evidence" value="ECO:0007669"/>
    <property type="project" value="UniProtKB-EC"/>
</dbReference>
<proteinExistence type="inferred from homology"/>
<dbReference type="InterPro" id="IPR025824">
    <property type="entry name" value="OB-fold_nuc-bd_dom"/>
</dbReference>
<comment type="caution">
    <text evidence="9">The sequence shown here is derived from an EMBL/GenBank/DDBJ whole genome shotgun (WGS) entry which is preliminary data.</text>
</comment>
<gene>
    <name evidence="5 9" type="primary">xseA</name>
    <name evidence="9" type="ORF">NE686_00920</name>
</gene>
<dbReference type="InterPro" id="IPR020579">
    <property type="entry name" value="Exonuc_VII_lsu_C"/>
</dbReference>
<dbReference type="PANTHER" id="PTHR30008">
    <property type="entry name" value="EXODEOXYRIBONUCLEASE 7 LARGE SUBUNIT"/>
    <property type="match status" value="1"/>
</dbReference>
<dbReference type="CDD" id="cd04489">
    <property type="entry name" value="ExoVII_LU_OBF"/>
    <property type="match status" value="1"/>
</dbReference>
<keyword evidence="3 5" id="KW-0378">Hydrolase</keyword>
<dbReference type="InterPro" id="IPR003753">
    <property type="entry name" value="Exonuc_VII_L"/>
</dbReference>
<sequence length="407" mass="46280">MDIRPLKVSEVNSYIKRVFLGDMILSNLSVEGEISNFKHHYSGHMYFNLKDEKGKIKAVMFKSDNENLKFNLEDGMKIIATGYVSLYEKEGDYQLYIRHIKESGLGNLYKAFEELKKKLESEGMFSQSDKKPIPFMPKKIGVVTSSTGAAIRDIITVIKRRFPPCNILIYPSLVQGSQAPMEICKGLNYLDSREDIDLIIAGRGGGSIEELFAFNDEEVARTIYKLRTPIISAVGHETDFTIADFVADLRAPTPSAAAELSVPDICHLNSELESKYNRLTKLMLNLIEDYRIKIKHLNTNLKFYNPMNQLRDKRQEIDSLFRDLNYIVEKKLMDKKSELLGLKNSLDLLNPLLALDRGYGILIDNQGNLIKSIDDTTIDEEINILLKDGKIRSIIKSIDKGELVVEK</sequence>
<keyword evidence="1 5" id="KW-0963">Cytoplasm</keyword>
<evidence type="ECO:0000256" key="4">
    <source>
        <dbReference type="ARBA" id="ARBA00022839"/>
    </source>
</evidence>
<comment type="function">
    <text evidence="5">Bidirectionally degrades single-stranded DNA into large acid-insoluble oligonucleotides, which are then degraded further into small acid-soluble oligonucleotides.</text>
</comment>
<comment type="similarity">
    <text evidence="5 6">Belongs to the XseA family.</text>
</comment>
<feature type="domain" description="OB-fold nucleic acid binding" evidence="8">
    <location>
        <begin position="6"/>
        <end position="100"/>
    </location>
</feature>
<evidence type="ECO:0000256" key="2">
    <source>
        <dbReference type="ARBA" id="ARBA00022722"/>
    </source>
</evidence>